<organism evidence="2 3">
    <name type="scientific">Novosphingobium umbonatum</name>
    <dbReference type="NCBI Taxonomy" id="1908524"/>
    <lineage>
        <taxon>Bacteria</taxon>
        <taxon>Pseudomonadati</taxon>
        <taxon>Pseudomonadota</taxon>
        <taxon>Alphaproteobacteria</taxon>
        <taxon>Sphingomonadales</taxon>
        <taxon>Sphingomonadaceae</taxon>
        <taxon>Novosphingobium</taxon>
    </lineage>
</organism>
<comment type="caution">
    <text evidence="2">The sequence shown here is derived from an EMBL/GenBank/DDBJ whole genome shotgun (WGS) entry which is preliminary data.</text>
</comment>
<sequence>MGPINWLAVVLAAVVAGALALPYYRLLGQKAPRGISLLALLGPAWLIGHNFARVGSATLAAKPWLYPMMSGGFALFIAVPLIVLLYDRQGLGWRASAVDAAYALLACLVMGGVFAALA</sequence>
<dbReference type="EMBL" id="SACO01000002">
    <property type="protein sequence ID" value="RVU06873.1"/>
    <property type="molecule type" value="Genomic_DNA"/>
</dbReference>
<reference evidence="2 3" key="1">
    <citation type="submission" date="2019-01" db="EMBL/GenBank/DDBJ databases">
        <authorList>
            <person name="Chen W.-M."/>
        </authorList>
    </citation>
    <scope>NUCLEOTIDE SEQUENCE [LARGE SCALE GENOMIC DNA]</scope>
    <source>
        <strain evidence="2 3">FSY-9</strain>
    </source>
</reference>
<proteinExistence type="predicted"/>
<name>A0A437NAB1_9SPHN</name>
<keyword evidence="1" id="KW-1133">Transmembrane helix</keyword>
<accession>A0A437NAB1</accession>
<evidence type="ECO:0000256" key="1">
    <source>
        <dbReference type="SAM" id="Phobius"/>
    </source>
</evidence>
<dbReference type="OrthoDB" id="7432713at2"/>
<dbReference type="Proteomes" id="UP000282837">
    <property type="component" value="Unassembled WGS sequence"/>
</dbReference>
<protein>
    <submittedName>
        <fullName evidence="2">DUF1761 domain-containing protein</fullName>
    </submittedName>
</protein>
<feature type="transmembrane region" description="Helical" evidence="1">
    <location>
        <begin position="64"/>
        <end position="86"/>
    </location>
</feature>
<dbReference type="AlphaFoldDB" id="A0A437NAB1"/>
<dbReference type="RefSeq" id="WP_127705956.1">
    <property type="nucleotide sequence ID" value="NZ_SACO01000002.1"/>
</dbReference>
<keyword evidence="1" id="KW-0812">Transmembrane</keyword>
<feature type="transmembrane region" description="Helical" evidence="1">
    <location>
        <begin position="98"/>
        <end position="117"/>
    </location>
</feature>
<keyword evidence="1" id="KW-0472">Membrane</keyword>
<evidence type="ECO:0000313" key="3">
    <source>
        <dbReference type="Proteomes" id="UP000282837"/>
    </source>
</evidence>
<evidence type="ECO:0000313" key="2">
    <source>
        <dbReference type="EMBL" id="RVU06873.1"/>
    </source>
</evidence>
<feature type="transmembrane region" description="Helical" evidence="1">
    <location>
        <begin position="6"/>
        <end position="27"/>
    </location>
</feature>
<feature type="transmembrane region" description="Helical" evidence="1">
    <location>
        <begin position="34"/>
        <end position="52"/>
    </location>
</feature>
<keyword evidence="3" id="KW-1185">Reference proteome</keyword>
<gene>
    <name evidence="2" type="ORF">EOE18_02615</name>
</gene>